<keyword evidence="3" id="KW-1185">Reference proteome</keyword>
<dbReference type="SUPFAM" id="SSF57716">
    <property type="entry name" value="Glucocorticoid receptor-like (DNA-binding domain)"/>
    <property type="match status" value="1"/>
</dbReference>
<dbReference type="Proteomes" id="UP000246018">
    <property type="component" value="Unassembled WGS sequence"/>
</dbReference>
<gene>
    <name evidence="2" type="ORF">DDE18_18545</name>
</gene>
<accession>A0A2T8F6Z5</accession>
<evidence type="ECO:0000313" key="3">
    <source>
        <dbReference type="Proteomes" id="UP000246018"/>
    </source>
</evidence>
<organism evidence="2 3">
    <name type="scientific">Nocardioides gansuensis</name>
    <dbReference type="NCBI Taxonomy" id="2138300"/>
    <lineage>
        <taxon>Bacteria</taxon>
        <taxon>Bacillati</taxon>
        <taxon>Actinomycetota</taxon>
        <taxon>Actinomycetes</taxon>
        <taxon>Propionibacteriales</taxon>
        <taxon>Nocardioidaceae</taxon>
        <taxon>Nocardioides</taxon>
    </lineage>
</organism>
<evidence type="ECO:0000313" key="2">
    <source>
        <dbReference type="EMBL" id="PVG81475.1"/>
    </source>
</evidence>
<protein>
    <submittedName>
        <fullName evidence="2">Conjugal transfer protein TraR</fullName>
    </submittedName>
</protein>
<dbReference type="PANTHER" id="PTHR33823:SF4">
    <property type="entry name" value="GENERAL STRESS PROTEIN 16O"/>
    <property type="match status" value="1"/>
</dbReference>
<dbReference type="OrthoDB" id="1121111at2"/>
<sequence>MDQLSRLHDAPAASSDAARDEIDAALREAAQAVLTLINAALRRIEQGSYGRCQGCGAIMSRDRLAALPMSIWCGSCQLAQEKAASKQRHALSHCGERARDL</sequence>
<dbReference type="PANTHER" id="PTHR33823">
    <property type="entry name" value="RNA POLYMERASE-BINDING TRANSCRIPTION FACTOR DKSA-RELATED"/>
    <property type="match status" value="1"/>
</dbReference>
<evidence type="ECO:0000256" key="1">
    <source>
        <dbReference type="PROSITE-ProRule" id="PRU00510"/>
    </source>
</evidence>
<dbReference type="AlphaFoldDB" id="A0A2T8F6Z5"/>
<proteinExistence type="predicted"/>
<name>A0A2T8F6Z5_9ACTN</name>
<dbReference type="RefSeq" id="WP_116573757.1">
    <property type="nucleotide sequence ID" value="NZ_QDGZ01000008.1"/>
</dbReference>
<dbReference type="Gene3D" id="1.20.120.910">
    <property type="entry name" value="DksA, coiled-coil domain"/>
    <property type="match status" value="1"/>
</dbReference>
<dbReference type="EMBL" id="QDGZ01000008">
    <property type="protein sequence ID" value="PVG81475.1"/>
    <property type="molecule type" value="Genomic_DNA"/>
</dbReference>
<dbReference type="PROSITE" id="PS51128">
    <property type="entry name" value="ZF_DKSA_2"/>
    <property type="match status" value="1"/>
</dbReference>
<reference evidence="2 3" key="1">
    <citation type="submission" date="2018-04" db="EMBL/GenBank/DDBJ databases">
        <title>Genome of Nocardioides gansuensis WSJ-1.</title>
        <authorList>
            <person name="Wu S."/>
            <person name="Wang G."/>
        </authorList>
    </citation>
    <scope>NUCLEOTIDE SEQUENCE [LARGE SCALE GENOMIC DNA]</scope>
    <source>
        <strain evidence="2 3">WSJ-1</strain>
    </source>
</reference>
<feature type="zinc finger region" description="dksA C4-type" evidence="1">
    <location>
        <begin position="52"/>
        <end position="76"/>
    </location>
</feature>
<comment type="caution">
    <text evidence="2">The sequence shown here is derived from an EMBL/GenBank/DDBJ whole genome shotgun (WGS) entry which is preliminary data.</text>
</comment>